<dbReference type="PANTHER" id="PTHR42204:SF1">
    <property type="entry name" value="INTEGRAL MEMBRANE PROTEIN"/>
    <property type="match status" value="1"/>
</dbReference>
<accession>A0A0F9FL82</accession>
<keyword evidence="1" id="KW-0812">Transmembrane</keyword>
<proteinExistence type="predicted"/>
<reference evidence="3" key="1">
    <citation type="journal article" date="2015" name="Nature">
        <title>Complex archaea that bridge the gap between prokaryotes and eukaryotes.</title>
        <authorList>
            <person name="Spang A."/>
            <person name="Saw J.H."/>
            <person name="Jorgensen S.L."/>
            <person name="Zaremba-Niedzwiedzka K."/>
            <person name="Martijn J."/>
            <person name="Lind A.E."/>
            <person name="van Eijk R."/>
            <person name="Schleper C."/>
            <person name="Guy L."/>
            <person name="Ettema T.J."/>
        </authorList>
    </citation>
    <scope>NUCLEOTIDE SEQUENCE</scope>
</reference>
<feature type="domain" description="DUF112" evidence="2">
    <location>
        <begin position="5"/>
        <end position="90"/>
    </location>
</feature>
<feature type="transmembrane region" description="Helical" evidence="1">
    <location>
        <begin position="42"/>
        <end position="60"/>
    </location>
</feature>
<dbReference type="PANTHER" id="PTHR42204">
    <property type="entry name" value="INTEGRAL MEMBRANE PROTEIN"/>
    <property type="match status" value="1"/>
</dbReference>
<feature type="transmembrane region" description="Helical" evidence="1">
    <location>
        <begin position="66"/>
        <end position="84"/>
    </location>
</feature>
<evidence type="ECO:0000313" key="3">
    <source>
        <dbReference type="EMBL" id="KKL87048.1"/>
    </source>
</evidence>
<dbReference type="AlphaFoldDB" id="A0A0F9FL82"/>
<evidence type="ECO:0000259" key="2">
    <source>
        <dbReference type="Pfam" id="PF01970"/>
    </source>
</evidence>
<dbReference type="InterPro" id="IPR002823">
    <property type="entry name" value="DUF112_TM"/>
</dbReference>
<keyword evidence="1" id="KW-0472">Membrane</keyword>
<gene>
    <name evidence="3" type="ORF">LCGC14_1938600</name>
</gene>
<keyword evidence="1" id="KW-1133">Transmembrane helix</keyword>
<protein>
    <recommendedName>
        <fullName evidence="2">DUF112 domain-containing protein</fullName>
    </recommendedName>
</protein>
<sequence>GNLSWQILVLILSVVFIVGIVSFFLTIFLAEFFSQKITKVNYAKLSLITLTVLALLVFVVSEFFGLIVLIISALTGIYCISLKVRRTHMMGCLLLPTIIFYLF</sequence>
<feature type="transmembrane region" description="Helical" evidence="1">
    <location>
        <begin position="6"/>
        <end position="30"/>
    </location>
</feature>
<comment type="caution">
    <text evidence="3">The sequence shown here is derived from an EMBL/GenBank/DDBJ whole genome shotgun (WGS) entry which is preliminary data.</text>
</comment>
<organism evidence="3">
    <name type="scientific">marine sediment metagenome</name>
    <dbReference type="NCBI Taxonomy" id="412755"/>
    <lineage>
        <taxon>unclassified sequences</taxon>
        <taxon>metagenomes</taxon>
        <taxon>ecological metagenomes</taxon>
    </lineage>
</organism>
<name>A0A0F9FL82_9ZZZZ</name>
<evidence type="ECO:0000256" key="1">
    <source>
        <dbReference type="SAM" id="Phobius"/>
    </source>
</evidence>
<feature type="non-terminal residue" evidence="3">
    <location>
        <position position="1"/>
    </location>
</feature>
<dbReference type="EMBL" id="LAZR01020940">
    <property type="protein sequence ID" value="KKL87048.1"/>
    <property type="molecule type" value="Genomic_DNA"/>
</dbReference>
<dbReference type="Pfam" id="PF01970">
    <property type="entry name" value="TctA"/>
    <property type="match status" value="1"/>
</dbReference>